<comment type="caution">
    <text evidence="2">The sequence shown here is derived from an EMBL/GenBank/DDBJ whole genome shotgun (WGS) entry which is preliminary data.</text>
</comment>
<proteinExistence type="predicted"/>
<organism evidence="2 3">
    <name type="scientific">Colletotrichum phormii</name>
    <dbReference type="NCBI Taxonomy" id="359342"/>
    <lineage>
        <taxon>Eukaryota</taxon>
        <taxon>Fungi</taxon>
        <taxon>Dikarya</taxon>
        <taxon>Ascomycota</taxon>
        <taxon>Pezizomycotina</taxon>
        <taxon>Sordariomycetes</taxon>
        <taxon>Hypocreomycetidae</taxon>
        <taxon>Glomerellales</taxon>
        <taxon>Glomerellaceae</taxon>
        <taxon>Colletotrichum</taxon>
        <taxon>Colletotrichum acutatum species complex</taxon>
    </lineage>
</organism>
<dbReference type="GeneID" id="85480726"/>
<evidence type="ECO:0000313" key="2">
    <source>
        <dbReference type="EMBL" id="KAK1638149.1"/>
    </source>
</evidence>
<gene>
    <name evidence="2" type="ORF">BDP81DRAFT_516011</name>
</gene>
<feature type="region of interest" description="Disordered" evidence="1">
    <location>
        <begin position="130"/>
        <end position="168"/>
    </location>
</feature>
<reference evidence="2" key="1">
    <citation type="submission" date="2021-06" db="EMBL/GenBank/DDBJ databases">
        <title>Comparative genomics, transcriptomics and evolutionary studies reveal genomic signatures of adaptation to plant cell wall in hemibiotrophic fungi.</title>
        <authorList>
            <consortium name="DOE Joint Genome Institute"/>
            <person name="Baroncelli R."/>
            <person name="Diaz J.F."/>
            <person name="Benocci T."/>
            <person name="Peng M."/>
            <person name="Battaglia E."/>
            <person name="Haridas S."/>
            <person name="Andreopoulos W."/>
            <person name="Labutti K."/>
            <person name="Pangilinan J."/>
            <person name="Floch G.L."/>
            <person name="Makela M.R."/>
            <person name="Henrissat B."/>
            <person name="Grigoriev I.V."/>
            <person name="Crouch J.A."/>
            <person name="De Vries R.P."/>
            <person name="Sukno S.A."/>
            <person name="Thon M.R."/>
        </authorList>
    </citation>
    <scope>NUCLEOTIDE SEQUENCE</scope>
    <source>
        <strain evidence="2">CBS 102054</strain>
    </source>
</reference>
<keyword evidence="3" id="KW-1185">Reference proteome</keyword>
<sequence>MYVQDGRAWGPKFQHRPRREPKKGCDVGAASRGIANSLCPHEPRLDGLLCLGSYTAAIITTTLVNEYQGCKHSNAEHGILEEDAEPETLTSRCFTCRRCMEHMGVLRSSMQCGRWQGSRGDASTYIVDGTANPMWGPEPPTPRTPAPRPPRPPPHWTPRATSGDQEPSCLQQTITHLIRQPFSGPGAVKHFTQAIDPLPRSSADKRTWTNTAKALFSRLPAYPGNYSRPNQLVYPQVPTGQVQATTAEPQPPGLRHTQYHKRADRRVPSAPTTVVTGVHVHLSTNALVTPAANLHPSRDLLDIYDVATLDNIVCRLFCMPKAIEFHRQ</sequence>
<name>A0AAI9ZTX7_9PEZI</name>
<evidence type="ECO:0000256" key="1">
    <source>
        <dbReference type="SAM" id="MobiDB-lite"/>
    </source>
</evidence>
<dbReference type="EMBL" id="JAHMHQ010000007">
    <property type="protein sequence ID" value="KAK1638149.1"/>
    <property type="molecule type" value="Genomic_DNA"/>
</dbReference>
<feature type="region of interest" description="Disordered" evidence="1">
    <location>
        <begin position="1"/>
        <end position="26"/>
    </location>
</feature>
<feature type="compositionally biased region" description="Pro residues" evidence="1">
    <location>
        <begin position="136"/>
        <end position="156"/>
    </location>
</feature>
<dbReference type="Proteomes" id="UP001243989">
    <property type="component" value="Unassembled WGS sequence"/>
</dbReference>
<dbReference type="RefSeq" id="XP_060446756.1">
    <property type="nucleotide sequence ID" value="XM_060595864.1"/>
</dbReference>
<evidence type="ECO:0000313" key="3">
    <source>
        <dbReference type="Proteomes" id="UP001243989"/>
    </source>
</evidence>
<dbReference type="AlphaFoldDB" id="A0AAI9ZTX7"/>
<accession>A0AAI9ZTX7</accession>
<protein>
    <submittedName>
        <fullName evidence="2">Uncharacterized protein</fullName>
    </submittedName>
</protein>